<evidence type="ECO:0000313" key="3">
    <source>
        <dbReference type="EMBL" id="MBO1329212.1"/>
    </source>
</evidence>
<dbReference type="PRINTS" id="PR01713">
    <property type="entry name" value="NUCEPIMERASE"/>
</dbReference>
<accession>A0ABS3LPE2</accession>
<dbReference type="InterPro" id="IPR036291">
    <property type="entry name" value="NAD(P)-bd_dom_sf"/>
</dbReference>
<evidence type="ECO:0000313" key="4">
    <source>
        <dbReference type="Proteomes" id="UP000664399"/>
    </source>
</evidence>
<dbReference type="SUPFAM" id="SSF51735">
    <property type="entry name" value="NAD(P)-binding Rossmann-fold domains"/>
    <property type="match status" value="1"/>
</dbReference>
<reference evidence="3 4" key="1">
    <citation type="submission" date="2021-03" db="EMBL/GenBank/DDBJ databases">
        <title>The complete genome sequence of Acetobacter suratthaniensis TBRC 1719.</title>
        <authorList>
            <person name="Charoenyingcharoen P."/>
            <person name="Yukphan P."/>
        </authorList>
    </citation>
    <scope>NUCLEOTIDE SEQUENCE [LARGE SCALE GENOMIC DNA]</scope>
    <source>
        <strain evidence="3 4">TBRC 1719</strain>
    </source>
</reference>
<dbReference type="InterPro" id="IPR001509">
    <property type="entry name" value="Epimerase_deHydtase"/>
</dbReference>
<dbReference type="Pfam" id="PF01370">
    <property type="entry name" value="Epimerase"/>
    <property type="match status" value="1"/>
</dbReference>
<feature type="non-terminal residue" evidence="3">
    <location>
        <position position="322"/>
    </location>
</feature>
<evidence type="ECO:0000259" key="2">
    <source>
        <dbReference type="Pfam" id="PF01370"/>
    </source>
</evidence>
<dbReference type="Gene3D" id="3.40.50.720">
    <property type="entry name" value="NAD(P)-binding Rossmann-like Domain"/>
    <property type="match status" value="1"/>
</dbReference>
<feature type="domain" description="NAD-dependent epimerase/dehydratase" evidence="2">
    <location>
        <begin position="4"/>
        <end position="249"/>
    </location>
</feature>
<comment type="caution">
    <text evidence="3">The sequence shown here is derived from an EMBL/GenBank/DDBJ whole genome shotgun (WGS) entry which is preliminary data.</text>
</comment>
<proteinExistence type="predicted"/>
<dbReference type="RefSeq" id="WP_207855079.1">
    <property type="nucleotide sequence ID" value="NZ_JAFVMG010000016.1"/>
</dbReference>
<gene>
    <name evidence="3" type="ORF">J2D75_12100</name>
</gene>
<organism evidence="3 4">
    <name type="scientific">Acetobacter suratthaniensis</name>
    <dbReference type="NCBI Taxonomy" id="1502841"/>
    <lineage>
        <taxon>Bacteria</taxon>
        <taxon>Pseudomonadati</taxon>
        <taxon>Pseudomonadota</taxon>
        <taxon>Alphaproteobacteria</taxon>
        <taxon>Acetobacterales</taxon>
        <taxon>Acetobacteraceae</taxon>
        <taxon>Acetobacter</taxon>
    </lineage>
</organism>
<sequence>MVLLVTGVAGFVGAHVAQALLARGERVVGVDNLNSYYSPALKQARLARLQQQAGFSFHQLDVSNPEALEALRQAEPDIRGIFHMAAQAGVRYSLTDPYVFAGTNVCGHVAVLEFARRLRRLEHLVYASSSSVYGGNTRLPFSETDPVDQPGSFYAVTKRSAELTSVAYSHLYGLPQTGLRFFTVYGPWGRPDMAYYSFARAIMAGQPVTLYEGDALARDFTYIDDVTRAVLAVYAHPPAPDRPRILNVGNDRPESVRHLVSLLEQHLGRTAQIALQPRPGADVERTWANISAIHALTGWKPSTTLEKGIGHFVSWLRESGLE</sequence>
<dbReference type="EMBL" id="JAFVMG010000016">
    <property type="protein sequence ID" value="MBO1329212.1"/>
    <property type="molecule type" value="Genomic_DNA"/>
</dbReference>
<keyword evidence="4" id="KW-1185">Reference proteome</keyword>
<evidence type="ECO:0000256" key="1">
    <source>
        <dbReference type="ARBA" id="ARBA00023027"/>
    </source>
</evidence>
<keyword evidence="1" id="KW-0520">NAD</keyword>
<dbReference type="Proteomes" id="UP000664399">
    <property type="component" value="Unassembled WGS sequence"/>
</dbReference>
<name>A0ABS3LPE2_9PROT</name>
<protein>
    <submittedName>
        <fullName evidence="3">GDP-mannose 4,6-dehydratase</fullName>
    </submittedName>
</protein>
<dbReference type="PANTHER" id="PTHR43574">
    <property type="entry name" value="EPIMERASE-RELATED"/>
    <property type="match status" value="1"/>
</dbReference>